<sequence length="73" mass="8516">MEQLDRWAESNKMKFNKSVEDQTATEAESDSTIDLLALVQWKLWERETQGKNRSENIMCGHSDPLMLTALMKR</sequence>
<organism evidence="1 2">
    <name type="scientific">Zosterops borbonicus</name>
    <dbReference type="NCBI Taxonomy" id="364589"/>
    <lineage>
        <taxon>Eukaryota</taxon>
        <taxon>Metazoa</taxon>
        <taxon>Chordata</taxon>
        <taxon>Craniata</taxon>
        <taxon>Vertebrata</taxon>
        <taxon>Euteleostomi</taxon>
        <taxon>Archelosauria</taxon>
        <taxon>Archosauria</taxon>
        <taxon>Dinosauria</taxon>
        <taxon>Saurischia</taxon>
        <taxon>Theropoda</taxon>
        <taxon>Coelurosauria</taxon>
        <taxon>Aves</taxon>
        <taxon>Neognathae</taxon>
        <taxon>Neoaves</taxon>
        <taxon>Telluraves</taxon>
        <taxon>Australaves</taxon>
        <taxon>Passeriformes</taxon>
        <taxon>Sylvioidea</taxon>
        <taxon>Zosteropidae</taxon>
        <taxon>Zosterops</taxon>
    </lineage>
</organism>
<gene>
    <name evidence="1" type="ORF">HGM15179_018822</name>
</gene>
<reference evidence="1" key="1">
    <citation type="submission" date="2019-04" db="EMBL/GenBank/DDBJ databases">
        <title>Genome assembly of Zosterops borbonicus 15179.</title>
        <authorList>
            <person name="Leroy T."/>
            <person name="Anselmetti Y."/>
            <person name="Tilak M.-K."/>
            <person name="Nabholz B."/>
        </authorList>
    </citation>
    <scope>NUCLEOTIDE SEQUENCE</scope>
    <source>
        <strain evidence="1">HGM_15179</strain>
        <tissue evidence="1">Muscle</tissue>
    </source>
</reference>
<evidence type="ECO:0000313" key="1">
    <source>
        <dbReference type="EMBL" id="TRZ08286.1"/>
    </source>
</evidence>
<proteinExistence type="predicted"/>
<dbReference type="AlphaFoldDB" id="A0A8K1FYS6"/>
<keyword evidence="2" id="KW-1185">Reference proteome</keyword>
<accession>A0A8K1FYS6</accession>
<dbReference type="Proteomes" id="UP000796761">
    <property type="component" value="Unassembled WGS sequence"/>
</dbReference>
<dbReference type="EMBL" id="SWJQ01001403">
    <property type="protein sequence ID" value="TRZ08286.1"/>
    <property type="molecule type" value="Genomic_DNA"/>
</dbReference>
<evidence type="ECO:0000313" key="2">
    <source>
        <dbReference type="Proteomes" id="UP000796761"/>
    </source>
</evidence>
<comment type="caution">
    <text evidence="1">The sequence shown here is derived from an EMBL/GenBank/DDBJ whole genome shotgun (WGS) entry which is preliminary data.</text>
</comment>
<protein>
    <submittedName>
        <fullName evidence="1">Uncharacterized protein</fullName>
    </submittedName>
</protein>
<name>A0A8K1FYS6_9PASS</name>